<dbReference type="Gene3D" id="2.40.50.100">
    <property type="match status" value="1"/>
</dbReference>
<reference evidence="4 5" key="1">
    <citation type="submission" date="2018-05" db="EMBL/GenBank/DDBJ databases">
        <title>Chitinophaga sp. K3CV102501T nov., isolated from isolated from a monsoon evergreen broad-leaved forest soil.</title>
        <authorList>
            <person name="Lv Y."/>
        </authorList>
    </citation>
    <scope>NUCLEOTIDE SEQUENCE [LARGE SCALE GENOMIC DNA]</scope>
    <source>
        <strain evidence="4 5">GDMCC 1.1325</strain>
    </source>
</reference>
<dbReference type="GO" id="GO:0022857">
    <property type="term" value="F:transmembrane transporter activity"/>
    <property type="evidence" value="ECO:0007669"/>
    <property type="project" value="InterPro"/>
</dbReference>
<dbReference type="GO" id="GO:0030313">
    <property type="term" value="C:cell envelope"/>
    <property type="evidence" value="ECO:0007669"/>
    <property type="project" value="TreeGrafter"/>
</dbReference>
<dbReference type="GO" id="GO:0015679">
    <property type="term" value="P:plasma membrane copper ion transport"/>
    <property type="evidence" value="ECO:0007669"/>
    <property type="project" value="TreeGrafter"/>
</dbReference>
<keyword evidence="5" id="KW-1185">Reference proteome</keyword>
<evidence type="ECO:0000256" key="3">
    <source>
        <dbReference type="SAM" id="SignalP"/>
    </source>
</evidence>
<dbReference type="GO" id="GO:0016020">
    <property type="term" value="C:membrane"/>
    <property type="evidence" value="ECO:0007669"/>
    <property type="project" value="InterPro"/>
</dbReference>
<dbReference type="AlphaFoldDB" id="A0A365XS39"/>
<evidence type="ECO:0000256" key="1">
    <source>
        <dbReference type="ARBA" id="ARBA00009477"/>
    </source>
</evidence>
<dbReference type="PROSITE" id="PS51257">
    <property type="entry name" value="PROKAR_LIPOPROTEIN"/>
    <property type="match status" value="1"/>
</dbReference>
<keyword evidence="3" id="KW-0732">Signal</keyword>
<dbReference type="NCBIfam" id="TIGR01730">
    <property type="entry name" value="RND_mfp"/>
    <property type="match status" value="1"/>
</dbReference>
<dbReference type="SUPFAM" id="SSF111369">
    <property type="entry name" value="HlyD-like secretion proteins"/>
    <property type="match status" value="1"/>
</dbReference>
<dbReference type="Gene3D" id="2.40.30.170">
    <property type="match status" value="1"/>
</dbReference>
<accession>A0A365XS39</accession>
<organism evidence="4 5">
    <name type="scientific">Chitinophaga flava</name>
    <dbReference type="NCBI Taxonomy" id="2259036"/>
    <lineage>
        <taxon>Bacteria</taxon>
        <taxon>Pseudomonadati</taxon>
        <taxon>Bacteroidota</taxon>
        <taxon>Chitinophagia</taxon>
        <taxon>Chitinophagales</taxon>
        <taxon>Chitinophagaceae</taxon>
        <taxon>Chitinophaga</taxon>
    </lineage>
</organism>
<proteinExistence type="inferred from homology"/>
<dbReference type="Gene3D" id="1.10.287.470">
    <property type="entry name" value="Helix hairpin bin"/>
    <property type="match status" value="1"/>
</dbReference>
<evidence type="ECO:0000313" key="4">
    <source>
        <dbReference type="EMBL" id="RBL88938.1"/>
    </source>
</evidence>
<dbReference type="OrthoDB" id="9814657at2"/>
<evidence type="ECO:0000256" key="2">
    <source>
        <dbReference type="ARBA" id="ARBA00022448"/>
    </source>
</evidence>
<sequence length="380" mass="42296">MRKIFIYLAFTGLLFACKNKQATENTNASTKGEAENIVTLDSLQRKNAAIVLDTARTINMHATLRATGVVDVPPQNLISISSPLGGYLKSTRLLPGSQVSKGEVLGIMEDQSYIQLQQDYLTAKANMEYLSADMERQRTLSEADAISKKKYQQVLNEYKTAQVTLKSVGEKLRIININPDKLTVGSISRTAPIYSPINGYVTKVNVNIGRYVMPSDVLFELVNPEDIHAAVTVFEKDITSFRKGVKGKVTLVEKPDQEYEIETILVTKNINDNRSGLIHCHFEKPGHDLLPGMFLNATFEMDNQQALAVPENAVVRYMGKEYIFTTQDGHTFTFTPVNTGLKENKMVQLLPGGKDLRNEKIVVEGAYSLLGKLKNKGEEE</sequence>
<dbReference type="Gene3D" id="2.40.420.20">
    <property type="match status" value="1"/>
</dbReference>
<feature type="chain" id="PRO_5016561937" evidence="3">
    <location>
        <begin position="23"/>
        <end position="380"/>
    </location>
</feature>
<dbReference type="InterPro" id="IPR006143">
    <property type="entry name" value="RND_pump_MFP"/>
</dbReference>
<feature type="signal peptide" evidence="3">
    <location>
        <begin position="1"/>
        <end position="22"/>
    </location>
</feature>
<evidence type="ECO:0000313" key="5">
    <source>
        <dbReference type="Proteomes" id="UP000253410"/>
    </source>
</evidence>
<name>A0A365XS39_9BACT</name>
<dbReference type="InterPro" id="IPR051909">
    <property type="entry name" value="MFP_Cation_Efflux"/>
</dbReference>
<dbReference type="EMBL" id="QFFJ01000002">
    <property type="protein sequence ID" value="RBL88938.1"/>
    <property type="molecule type" value="Genomic_DNA"/>
</dbReference>
<gene>
    <name evidence="4" type="ORF">DF182_20550</name>
</gene>
<dbReference type="RefSeq" id="WP_113617681.1">
    <property type="nucleotide sequence ID" value="NZ_QFFJ01000002.1"/>
</dbReference>
<comment type="caution">
    <text evidence="4">The sequence shown here is derived from an EMBL/GenBank/DDBJ whole genome shotgun (WGS) entry which is preliminary data.</text>
</comment>
<protein>
    <submittedName>
        <fullName evidence="4">Efflux transporter periplasmic adaptor subunit</fullName>
    </submittedName>
</protein>
<keyword evidence="2" id="KW-0813">Transport</keyword>
<comment type="similarity">
    <text evidence="1">Belongs to the membrane fusion protein (MFP) (TC 8.A.1) family.</text>
</comment>
<dbReference type="PANTHER" id="PTHR30097:SF4">
    <property type="entry name" value="SLR6042 PROTEIN"/>
    <property type="match status" value="1"/>
</dbReference>
<dbReference type="GO" id="GO:0060003">
    <property type="term" value="P:copper ion export"/>
    <property type="evidence" value="ECO:0007669"/>
    <property type="project" value="TreeGrafter"/>
</dbReference>
<dbReference type="Proteomes" id="UP000253410">
    <property type="component" value="Unassembled WGS sequence"/>
</dbReference>
<dbReference type="PANTHER" id="PTHR30097">
    <property type="entry name" value="CATION EFFLUX SYSTEM PROTEIN CUSB"/>
    <property type="match status" value="1"/>
</dbReference>